<proteinExistence type="predicted"/>
<protein>
    <submittedName>
        <fullName evidence="1">Uncharacterized protein</fullName>
    </submittedName>
</protein>
<organism evidence="1 2">
    <name type="scientific">Polynucleobacter aenigmaticus</name>
    <dbReference type="NCBI Taxonomy" id="1743164"/>
    <lineage>
        <taxon>Bacteria</taxon>
        <taxon>Pseudomonadati</taxon>
        <taxon>Pseudomonadota</taxon>
        <taxon>Betaproteobacteria</taxon>
        <taxon>Burkholderiales</taxon>
        <taxon>Burkholderiaceae</taxon>
        <taxon>Polynucleobacter</taxon>
    </lineage>
</organism>
<name>A0A254PRU1_9BURK</name>
<sequence length="107" mass="12135">MNKATDKRVDLEMRTSIDRYLEHIKKIFKDSVYSTGSWDDNSVNEFCQAVHISQRGDLMTIATIKNKTHSYIAIKDINKLKRGSIFGKTWFGNPALGSPVGNVLNML</sequence>
<dbReference type="EMBL" id="NGUO01000026">
    <property type="protein sequence ID" value="OWS69018.1"/>
    <property type="molecule type" value="Genomic_DNA"/>
</dbReference>
<reference evidence="1 2" key="1">
    <citation type="submission" date="2017-05" db="EMBL/GenBank/DDBJ databases">
        <title>Polynucleobacter sp. MWH-K35W1 isolated from the permanently anoxic monimolimnion of a meromictic lake.</title>
        <authorList>
            <person name="Hahn M.W."/>
        </authorList>
    </citation>
    <scope>NUCLEOTIDE SEQUENCE [LARGE SCALE GENOMIC DNA]</scope>
    <source>
        <strain evidence="1 2">MWH-K35W1</strain>
    </source>
</reference>
<evidence type="ECO:0000313" key="2">
    <source>
        <dbReference type="Proteomes" id="UP000198104"/>
    </source>
</evidence>
<accession>A0A254PRU1</accession>
<evidence type="ECO:0000313" key="1">
    <source>
        <dbReference type="EMBL" id="OWS69018.1"/>
    </source>
</evidence>
<dbReference type="OrthoDB" id="9131535at2"/>
<gene>
    <name evidence="1" type="ORF">CBI30_10805</name>
</gene>
<dbReference type="AlphaFoldDB" id="A0A254PRU1"/>
<dbReference type="RefSeq" id="WP_088528303.1">
    <property type="nucleotide sequence ID" value="NZ_NGUO01000026.1"/>
</dbReference>
<dbReference type="Proteomes" id="UP000198104">
    <property type="component" value="Unassembled WGS sequence"/>
</dbReference>
<keyword evidence="2" id="KW-1185">Reference proteome</keyword>
<comment type="caution">
    <text evidence="1">The sequence shown here is derived from an EMBL/GenBank/DDBJ whole genome shotgun (WGS) entry which is preliminary data.</text>
</comment>